<accession>A0ABS4YZW2</accession>
<evidence type="ECO:0000313" key="1">
    <source>
        <dbReference type="EMBL" id="MBP2414090.1"/>
    </source>
</evidence>
<gene>
    <name evidence="1" type="ORF">JOF48_002889</name>
</gene>
<dbReference type="EMBL" id="JAGIOI010000001">
    <property type="protein sequence ID" value="MBP2414090.1"/>
    <property type="molecule type" value="Genomic_DNA"/>
</dbReference>
<reference evidence="1 2" key="1">
    <citation type="submission" date="2021-03" db="EMBL/GenBank/DDBJ databases">
        <title>Sequencing the genomes of 1000 actinobacteria strains.</title>
        <authorList>
            <person name="Klenk H.-P."/>
        </authorList>
    </citation>
    <scope>NUCLEOTIDE SEQUENCE [LARGE SCALE GENOMIC DNA]</scope>
    <source>
        <strain evidence="1 2">DSM 16005</strain>
    </source>
</reference>
<comment type="caution">
    <text evidence="1">The sequence shown here is derived from an EMBL/GenBank/DDBJ whole genome shotgun (WGS) entry which is preliminary data.</text>
</comment>
<dbReference type="Proteomes" id="UP000711614">
    <property type="component" value="Unassembled WGS sequence"/>
</dbReference>
<sequence length="246" mass="27678">MRNYGTGREYGRTARYESYRHRLLAEAEGTGRLSAVDQRAAEGDQELITKHLMTGEYDVLLDDGQLEQWPAALGRLSEAVSEEIFYQGKIDGRVLRRQVGLQLQLKFGLRPHADLGSRDYLRFRDYIQACGELGDLGWWRDHRAANVGKAMAVFRSERGSRTLSLHWKLQHMHATFLVGGRGVPSRAVLFTLSTQGALVAVDGPLPDGFALSRNEWDALGRILVAMVGLQTDFQQQAYQMAMDKSH</sequence>
<evidence type="ECO:0000313" key="2">
    <source>
        <dbReference type="Proteomes" id="UP000711614"/>
    </source>
</evidence>
<name>A0ABS4YZW2_9MICC</name>
<proteinExistence type="predicted"/>
<keyword evidence="2" id="KW-1185">Reference proteome</keyword>
<organism evidence="1 2">
    <name type="scientific">Arthrobacter stackebrandtii</name>
    <dbReference type="NCBI Taxonomy" id="272161"/>
    <lineage>
        <taxon>Bacteria</taxon>
        <taxon>Bacillati</taxon>
        <taxon>Actinomycetota</taxon>
        <taxon>Actinomycetes</taxon>
        <taxon>Micrococcales</taxon>
        <taxon>Micrococcaceae</taxon>
        <taxon>Arthrobacter</taxon>
    </lineage>
</organism>
<dbReference type="RefSeq" id="WP_209681792.1">
    <property type="nucleotide sequence ID" value="NZ_JAGIOI010000001.1"/>
</dbReference>
<protein>
    <submittedName>
        <fullName evidence="1">Uncharacterized protein</fullName>
    </submittedName>
</protein>